<reference evidence="2" key="1">
    <citation type="submission" date="2022-11" db="UniProtKB">
        <authorList>
            <consortium name="WormBaseParasite"/>
        </authorList>
    </citation>
    <scope>IDENTIFICATION</scope>
</reference>
<accession>A0A915KAA5</accession>
<keyword evidence="1" id="KW-1185">Reference proteome</keyword>
<dbReference type="AlphaFoldDB" id="A0A915KAA5"/>
<evidence type="ECO:0000313" key="2">
    <source>
        <dbReference type="WBParaSite" id="nRc.2.0.1.t34848-RA"/>
    </source>
</evidence>
<protein>
    <submittedName>
        <fullName evidence="2">Uncharacterized protein</fullName>
    </submittedName>
</protein>
<proteinExistence type="predicted"/>
<sequence length="187" mass="20815">MLGRFILATSDCGSSLAVYALVRTAGRAINRKLTSPVPIGLSGKEKVEELMQPVCNEGLQTQIVHTTLTVKCLHSKIVITWGRFLEADENFVSEQVEDVVYHIGKFISDLTASTNVSEYFDSHKFLLDSISEKYHIFNGTKNITQENFADFVHNAENVCHNVFHVLLQLPPLQSFGNAMLTLKDSLG</sequence>
<dbReference type="Proteomes" id="UP000887565">
    <property type="component" value="Unplaced"/>
</dbReference>
<organism evidence="1 2">
    <name type="scientific">Romanomermis culicivorax</name>
    <name type="common">Nematode worm</name>
    <dbReference type="NCBI Taxonomy" id="13658"/>
    <lineage>
        <taxon>Eukaryota</taxon>
        <taxon>Metazoa</taxon>
        <taxon>Ecdysozoa</taxon>
        <taxon>Nematoda</taxon>
        <taxon>Enoplea</taxon>
        <taxon>Dorylaimia</taxon>
        <taxon>Mermithida</taxon>
        <taxon>Mermithoidea</taxon>
        <taxon>Mermithidae</taxon>
        <taxon>Romanomermis</taxon>
    </lineage>
</organism>
<name>A0A915KAA5_ROMCU</name>
<dbReference type="WBParaSite" id="nRc.2.0.1.t34848-RA">
    <property type="protein sequence ID" value="nRc.2.0.1.t34848-RA"/>
    <property type="gene ID" value="nRc.2.0.1.g34848"/>
</dbReference>
<evidence type="ECO:0000313" key="1">
    <source>
        <dbReference type="Proteomes" id="UP000887565"/>
    </source>
</evidence>